<dbReference type="GO" id="GO:0015920">
    <property type="term" value="P:lipopolysaccharide transport"/>
    <property type="evidence" value="ECO:0007669"/>
    <property type="project" value="TreeGrafter"/>
</dbReference>
<sequence>MRLLTRYLRREIYASIALVFAALIMLFALLDLINELSSMGRGDYRLGYVLLFVALTVPGHIYELFPVSVLIGTIFAMVQMAANSELTVYRSSGVSLKQMIVALLKIGLPLVVLCFVCGEIVAPPSERMAQQLRLKAQNAKVSVKEFRSGVWAKDEHSFINVKSVLPDTSLLDVSIYEFDEQYHLRSITTAERALYQEETRWQLEGVKQTRFDKQSAVIDNRSLSEWRSTLNPDILSVLLVVPEQMSAWNLYQYTGHLRENHQKTARYEIAMWNKLVYPFAVLVMMLLALPFSAYQRREGGISGKIFMGILLGLSFHFIGRLFANVGALNDWSPVLSATAMSWLYLILAMGMLWRTERR</sequence>
<proteinExistence type="predicted"/>
<keyword evidence="3 6" id="KW-0812">Transmembrane</keyword>
<dbReference type="InterPro" id="IPR005495">
    <property type="entry name" value="LptG/LptF_permease"/>
</dbReference>
<dbReference type="PANTHER" id="PTHR33529">
    <property type="entry name" value="SLR0882 PROTEIN-RELATED"/>
    <property type="match status" value="1"/>
</dbReference>
<keyword evidence="2" id="KW-1003">Cell membrane</keyword>
<accession>A0A1J5SL75</accession>
<feature type="transmembrane region" description="Helical" evidence="6">
    <location>
        <begin position="305"/>
        <end position="322"/>
    </location>
</feature>
<keyword evidence="5 6" id="KW-0472">Membrane</keyword>
<feature type="transmembrane region" description="Helical" evidence="6">
    <location>
        <begin position="99"/>
        <end position="122"/>
    </location>
</feature>
<evidence type="ECO:0000256" key="3">
    <source>
        <dbReference type="ARBA" id="ARBA00022692"/>
    </source>
</evidence>
<evidence type="ECO:0000256" key="6">
    <source>
        <dbReference type="SAM" id="Phobius"/>
    </source>
</evidence>
<dbReference type="AlphaFoldDB" id="A0A1J5SL75"/>
<feature type="transmembrane region" description="Helical" evidence="6">
    <location>
        <begin position="50"/>
        <end position="78"/>
    </location>
</feature>
<protein>
    <submittedName>
        <fullName evidence="7">Lipopolysaccharide export system permease protein LptG</fullName>
    </submittedName>
</protein>
<dbReference type="NCBIfam" id="TIGR04408">
    <property type="entry name" value="LptG_lptG"/>
    <property type="match status" value="1"/>
</dbReference>
<keyword evidence="4 6" id="KW-1133">Transmembrane helix</keyword>
<dbReference type="GO" id="GO:0043190">
    <property type="term" value="C:ATP-binding cassette (ABC) transporter complex"/>
    <property type="evidence" value="ECO:0007669"/>
    <property type="project" value="InterPro"/>
</dbReference>
<feature type="transmembrane region" description="Helical" evidence="6">
    <location>
        <begin position="334"/>
        <end position="353"/>
    </location>
</feature>
<dbReference type="EMBL" id="MLJW01000055">
    <property type="protein sequence ID" value="OIR04776.1"/>
    <property type="molecule type" value="Genomic_DNA"/>
</dbReference>
<dbReference type="GO" id="GO:0055085">
    <property type="term" value="P:transmembrane transport"/>
    <property type="evidence" value="ECO:0007669"/>
    <property type="project" value="InterPro"/>
</dbReference>
<evidence type="ECO:0000256" key="4">
    <source>
        <dbReference type="ARBA" id="ARBA00022989"/>
    </source>
</evidence>
<evidence type="ECO:0000313" key="7">
    <source>
        <dbReference type="EMBL" id="OIR04776.1"/>
    </source>
</evidence>
<feature type="transmembrane region" description="Helical" evidence="6">
    <location>
        <begin position="12"/>
        <end position="30"/>
    </location>
</feature>
<evidence type="ECO:0000256" key="5">
    <source>
        <dbReference type="ARBA" id="ARBA00023136"/>
    </source>
</evidence>
<feature type="transmembrane region" description="Helical" evidence="6">
    <location>
        <begin position="275"/>
        <end position="293"/>
    </location>
</feature>
<comment type="subcellular location">
    <subcellularLocation>
        <location evidence="1">Cell membrane</location>
        <topology evidence="1">Multi-pass membrane protein</topology>
    </subcellularLocation>
</comment>
<comment type="caution">
    <text evidence="7">The sequence shown here is derived from an EMBL/GenBank/DDBJ whole genome shotgun (WGS) entry which is preliminary data.</text>
</comment>
<evidence type="ECO:0000256" key="2">
    <source>
        <dbReference type="ARBA" id="ARBA00022475"/>
    </source>
</evidence>
<gene>
    <name evidence="7" type="primary">lptG_4</name>
    <name evidence="7" type="ORF">GALL_131620</name>
</gene>
<name>A0A1J5SL75_9ZZZZ</name>
<dbReference type="InterPro" id="IPR030923">
    <property type="entry name" value="LptG"/>
</dbReference>
<evidence type="ECO:0000256" key="1">
    <source>
        <dbReference type="ARBA" id="ARBA00004651"/>
    </source>
</evidence>
<dbReference type="PANTHER" id="PTHR33529:SF2">
    <property type="entry name" value="LIPOPOLYSACCHARIDE EXPORT SYSTEM PERMEASE PROTEIN LPTG"/>
    <property type="match status" value="1"/>
</dbReference>
<dbReference type="Pfam" id="PF03739">
    <property type="entry name" value="LptF_LptG"/>
    <property type="match status" value="1"/>
</dbReference>
<organism evidence="7">
    <name type="scientific">mine drainage metagenome</name>
    <dbReference type="NCBI Taxonomy" id="410659"/>
    <lineage>
        <taxon>unclassified sequences</taxon>
        <taxon>metagenomes</taxon>
        <taxon>ecological metagenomes</taxon>
    </lineage>
</organism>
<reference evidence="7" key="1">
    <citation type="submission" date="2016-10" db="EMBL/GenBank/DDBJ databases">
        <title>Sequence of Gallionella enrichment culture.</title>
        <authorList>
            <person name="Poehlein A."/>
            <person name="Muehling M."/>
            <person name="Daniel R."/>
        </authorList>
    </citation>
    <scope>NUCLEOTIDE SEQUENCE</scope>
</reference>